<keyword evidence="3" id="KW-1185">Reference proteome</keyword>
<dbReference type="PANTHER" id="PTHR46609">
    <property type="entry name" value="EXONUCLEASE, PHAGE-TYPE/RECB, C-TERMINAL DOMAIN-CONTAINING PROTEIN"/>
    <property type="match status" value="1"/>
</dbReference>
<reference evidence="2" key="1">
    <citation type="submission" date="2018-11" db="EMBL/GenBank/DDBJ databases">
        <authorList>
            <person name="Alioto T."/>
            <person name="Alioto T."/>
        </authorList>
    </citation>
    <scope>NUCLEOTIDE SEQUENCE</scope>
</reference>
<evidence type="ECO:0000313" key="2">
    <source>
        <dbReference type="EMBL" id="VDI79339.1"/>
    </source>
</evidence>
<dbReference type="EMBL" id="UYJE01010060">
    <property type="protein sequence ID" value="VDI79339.1"/>
    <property type="molecule type" value="Genomic_DNA"/>
</dbReference>
<dbReference type="GO" id="GO:0006281">
    <property type="term" value="P:DNA repair"/>
    <property type="evidence" value="ECO:0007669"/>
    <property type="project" value="UniProtKB-ARBA"/>
</dbReference>
<dbReference type="InterPro" id="IPR042567">
    <property type="entry name" value="SPIN/Ssty_sf"/>
</dbReference>
<dbReference type="Pfam" id="PF09588">
    <property type="entry name" value="YqaJ"/>
    <property type="match status" value="1"/>
</dbReference>
<evidence type="ECO:0000259" key="1">
    <source>
        <dbReference type="Pfam" id="PF09588"/>
    </source>
</evidence>
<feature type="domain" description="YqaJ viral recombinase" evidence="1">
    <location>
        <begin position="67"/>
        <end position="218"/>
    </location>
</feature>
<dbReference type="InterPro" id="IPR011335">
    <property type="entry name" value="Restrct_endonuc-II-like"/>
</dbReference>
<evidence type="ECO:0000313" key="3">
    <source>
        <dbReference type="Proteomes" id="UP000596742"/>
    </source>
</evidence>
<protein>
    <recommendedName>
        <fullName evidence="1">YqaJ viral recombinase domain-containing protein</fullName>
    </recommendedName>
</protein>
<name>A0A8B6HHS2_MYTGA</name>
<dbReference type="Gene3D" id="2.80.10.70">
    <property type="entry name" value="Spindlin/Ssty"/>
    <property type="match status" value="1"/>
</dbReference>
<dbReference type="InterPro" id="IPR019080">
    <property type="entry name" value="YqaJ_viral_recombinase"/>
</dbReference>
<dbReference type="Proteomes" id="UP000596742">
    <property type="component" value="Unassembled WGS sequence"/>
</dbReference>
<proteinExistence type="predicted"/>
<dbReference type="OrthoDB" id="6096561at2759"/>
<dbReference type="AlphaFoldDB" id="A0A8B6HHS2"/>
<dbReference type="Gene3D" id="3.90.320.10">
    <property type="match status" value="1"/>
</dbReference>
<dbReference type="SUPFAM" id="SSF52980">
    <property type="entry name" value="Restriction endonuclease-like"/>
    <property type="match status" value="1"/>
</dbReference>
<gene>
    <name evidence="2" type="ORF">MGAL_10B045539</name>
</gene>
<sequence>MSSIKESNTKKAKQHYGKESLQVETDIASEELEKLKVNYLNKNIDIPETEIIKIEKNTTSQLCSEIWKDERKKRITASNFGSVVKRNSKIKIAPLIKQLLYSTFKGNKTTRIGLKEEKVTITEYVNIKQKQNIHTKVEQSGLVIDKHHKFLGGSPDGVVTENNAKGLIEIKNLVHDKNINLTQASMSVKNFCLENISNNLKLKTNHNYYFQCQGLLNVCNLPWIDFVVRTLNPYDIHIERIYKDTVLWQTKMIPKLTAFYHNALLPELVSPRYNKYPGIREPGIWYTEVPYLGSASSQQTSVESDTEIDEPVVTTTSKIVKRSKRKCSGPKFVGREILHEWVEENSNRKWYKGRVISVIQNKDGDKDAVYEVLYEDCDEPYEIDHLLEDFTNSSLKLIDL</sequence>
<organism evidence="2 3">
    <name type="scientific">Mytilus galloprovincialis</name>
    <name type="common">Mediterranean mussel</name>
    <dbReference type="NCBI Taxonomy" id="29158"/>
    <lineage>
        <taxon>Eukaryota</taxon>
        <taxon>Metazoa</taxon>
        <taxon>Spiralia</taxon>
        <taxon>Lophotrochozoa</taxon>
        <taxon>Mollusca</taxon>
        <taxon>Bivalvia</taxon>
        <taxon>Autobranchia</taxon>
        <taxon>Pteriomorphia</taxon>
        <taxon>Mytilida</taxon>
        <taxon>Mytiloidea</taxon>
        <taxon>Mytilidae</taxon>
        <taxon>Mytilinae</taxon>
        <taxon>Mytilus</taxon>
    </lineage>
</organism>
<dbReference type="CDD" id="cd22343">
    <property type="entry name" value="PDDEXK_lambda_exonuclease-like"/>
    <property type="match status" value="1"/>
</dbReference>
<dbReference type="PANTHER" id="PTHR46609:SF8">
    <property type="entry name" value="YQAJ VIRAL RECOMBINASE DOMAIN-CONTAINING PROTEIN"/>
    <property type="match status" value="1"/>
</dbReference>
<dbReference type="InterPro" id="IPR051703">
    <property type="entry name" value="NF-kappa-B_Signaling_Reg"/>
</dbReference>
<dbReference type="InterPro" id="IPR011604">
    <property type="entry name" value="PDDEXK-like_dom_sf"/>
</dbReference>
<comment type="caution">
    <text evidence="2">The sequence shown here is derived from an EMBL/GenBank/DDBJ whole genome shotgun (WGS) entry which is preliminary data.</text>
</comment>
<accession>A0A8B6HHS2</accession>